<accession>A0A3M6R033</accession>
<sequence length="223" mass="24340">MLADGPKRITDIAGSKSPPTVARARAVVDELMREGAVSVVSIGVSRRFALAGWQEPVEQFVRRTLEDCVPTVDGCMLWSGKNVSDDGYPIGRYLGRSVSLRKLIHEVSAGTPLPGSHFIETTCGNPKCLEPDHLVQVTRSAKLKGHAKPMSQRWKTAMAKRRGSMLDESMVAHIRASDKSLRELSKELGGIPQSTISQVRSGRTWKTYTASPFQGLIDGRKAA</sequence>
<evidence type="ECO:0008006" key="3">
    <source>
        <dbReference type="Google" id="ProtNLM"/>
    </source>
</evidence>
<gene>
    <name evidence="1" type="ORF">D8I35_05400</name>
</gene>
<dbReference type="AlphaFoldDB" id="A0A3M6R033"/>
<dbReference type="InterPro" id="IPR044925">
    <property type="entry name" value="His-Me_finger_sf"/>
</dbReference>
<reference evidence="1 2" key="1">
    <citation type="submission" date="2018-10" db="EMBL/GenBank/DDBJ databases">
        <title>Draft genome of Cortibacter populi DSM10536.</title>
        <authorList>
            <person name="Bernier A.-M."/>
            <person name="Bernard K."/>
        </authorList>
    </citation>
    <scope>NUCLEOTIDE SEQUENCE [LARGE SCALE GENOMIC DNA]</scope>
    <source>
        <strain evidence="1 2">DSM 105136</strain>
    </source>
</reference>
<proteinExistence type="predicted"/>
<name>A0A3M6R033_9BURK</name>
<protein>
    <recommendedName>
        <fullName evidence="3">HNH endonuclease</fullName>
    </recommendedName>
</protein>
<dbReference type="SUPFAM" id="SSF54060">
    <property type="entry name" value="His-Me finger endonucleases"/>
    <property type="match status" value="1"/>
</dbReference>
<dbReference type="Proteomes" id="UP000278006">
    <property type="component" value="Unassembled WGS sequence"/>
</dbReference>
<evidence type="ECO:0000313" key="2">
    <source>
        <dbReference type="Proteomes" id="UP000278006"/>
    </source>
</evidence>
<comment type="caution">
    <text evidence="1">The sequence shown here is derived from an EMBL/GenBank/DDBJ whole genome shotgun (WGS) entry which is preliminary data.</text>
</comment>
<dbReference type="EMBL" id="RDQO01000001">
    <property type="protein sequence ID" value="RMX08513.1"/>
    <property type="molecule type" value="Genomic_DNA"/>
</dbReference>
<organism evidence="1 2">
    <name type="scientific">Corticibacter populi</name>
    <dbReference type="NCBI Taxonomy" id="1550736"/>
    <lineage>
        <taxon>Bacteria</taxon>
        <taxon>Pseudomonadati</taxon>
        <taxon>Pseudomonadota</taxon>
        <taxon>Betaproteobacteria</taxon>
        <taxon>Burkholderiales</taxon>
        <taxon>Comamonadaceae</taxon>
        <taxon>Corticibacter</taxon>
    </lineage>
</organism>
<evidence type="ECO:0000313" key="1">
    <source>
        <dbReference type="EMBL" id="RMX08513.1"/>
    </source>
</evidence>
<keyword evidence="2" id="KW-1185">Reference proteome</keyword>